<accession>A0A3T0RXL4</accession>
<dbReference type="PANTHER" id="PTHR31566">
    <property type="entry name" value="CYTOCHROME C BIOGENESIS PROTEIN CCS1, CHLOROPLASTIC"/>
    <property type="match status" value="1"/>
</dbReference>
<keyword evidence="5 6" id="KW-0472">Membrane</keyword>
<evidence type="ECO:0000259" key="7">
    <source>
        <dbReference type="Pfam" id="PF05140"/>
    </source>
</evidence>
<dbReference type="Pfam" id="PF05140">
    <property type="entry name" value="ResB"/>
    <property type="match status" value="1"/>
</dbReference>
<reference evidence="9" key="1">
    <citation type="submission" date="2017-12" db="EMBL/GenBank/DDBJ databases">
        <title>Whole genome sequencing of Acidipropionibacterium jensenii strains JS279 and JS280.</title>
        <authorList>
            <person name="Deptula P."/>
            <person name="Laine P."/>
            <person name="Smolander O.-P."/>
            <person name="Paulin L."/>
            <person name="Auvinen P."/>
            <person name="Varmanen P."/>
        </authorList>
    </citation>
    <scope>NUCLEOTIDE SEQUENCE [LARGE SCALE GENOMIC DNA]</scope>
    <source>
        <strain evidence="9">JS280</strain>
    </source>
</reference>
<dbReference type="GO" id="GO:0016020">
    <property type="term" value="C:membrane"/>
    <property type="evidence" value="ECO:0007669"/>
    <property type="project" value="UniProtKB-SubCell"/>
</dbReference>
<protein>
    <submittedName>
        <fullName evidence="8">Cytochrome c biogenesis protein ResB</fullName>
    </submittedName>
</protein>
<proteinExistence type="predicted"/>
<evidence type="ECO:0000256" key="2">
    <source>
        <dbReference type="ARBA" id="ARBA00022692"/>
    </source>
</evidence>
<evidence type="ECO:0000313" key="9">
    <source>
        <dbReference type="Proteomes" id="UP000285875"/>
    </source>
</evidence>
<keyword evidence="4 6" id="KW-1133">Transmembrane helix</keyword>
<dbReference type="InterPro" id="IPR023494">
    <property type="entry name" value="Cyt_c_bgen_Ccs1/CcsB/ResB"/>
</dbReference>
<comment type="subcellular location">
    <subcellularLocation>
        <location evidence="1">Membrane</location>
        <topology evidence="1">Multi-pass membrane protein</topology>
    </subcellularLocation>
</comment>
<feature type="transmembrane region" description="Helical" evidence="6">
    <location>
        <begin position="74"/>
        <end position="101"/>
    </location>
</feature>
<evidence type="ECO:0000313" key="8">
    <source>
        <dbReference type="EMBL" id="AZZ38751.1"/>
    </source>
</evidence>
<organism evidence="8 9">
    <name type="scientific">Acidipropionibacterium jensenii</name>
    <dbReference type="NCBI Taxonomy" id="1749"/>
    <lineage>
        <taxon>Bacteria</taxon>
        <taxon>Bacillati</taxon>
        <taxon>Actinomycetota</taxon>
        <taxon>Actinomycetes</taxon>
        <taxon>Propionibacteriales</taxon>
        <taxon>Propionibacteriaceae</taxon>
        <taxon>Acidipropionibacterium</taxon>
    </lineage>
</organism>
<dbReference type="GO" id="GO:0017004">
    <property type="term" value="P:cytochrome complex assembly"/>
    <property type="evidence" value="ECO:0007669"/>
    <property type="project" value="UniProtKB-KW"/>
</dbReference>
<dbReference type="AlphaFoldDB" id="A0A3T0RXL4"/>
<feature type="transmembrane region" description="Helical" evidence="6">
    <location>
        <begin position="176"/>
        <end position="197"/>
    </location>
</feature>
<dbReference type="EMBL" id="CP025570">
    <property type="protein sequence ID" value="AZZ38751.1"/>
    <property type="molecule type" value="Genomic_DNA"/>
</dbReference>
<gene>
    <name evidence="8" type="ORF">C0Z10_02180</name>
</gene>
<dbReference type="PANTHER" id="PTHR31566:SF0">
    <property type="entry name" value="CYTOCHROME C BIOGENESIS PROTEIN CCS1, CHLOROPLASTIC"/>
    <property type="match status" value="1"/>
</dbReference>
<feature type="transmembrane region" description="Helical" evidence="6">
    <location>
        <begin position="442"/>
        <end position="462"/>
    </location>
</feature>
<evidence type="ECO:0000256" key="1">
    <source>
        <dbReference type="ARBA" id="ARBA00004141"/>
    </source>
</evidence>
<evidence type="ECO:0000256" key="6">
    <source>
        <dbReference type="SAM" id="Phobius"/>
    </source>
</evidence>
<keyword evidence="3" id="KW-0201">Cytochrome c-type biogenesis</keyword>
<feature type="domain" description="ResB-like" evidence="7">
    <location>
        <begin position="24"/>
        <end position="495"/>
    </location>
</feature>
<dbReference type="RefSeq" id="WP_097798330.1">
    <property type="nucleotide sequence ID" value="NZ_CP025570.1"/>
</dbReference>
<name>A0A3T0RXL4_9ACTN</name>
<dbReference type="Proteomes" id="UP000285875">
    <property type="component" value="Chromosome"/>
</dbReference>
<evidence type="ECO:0000256" key="3">
    <source>
        <dbReference type="ARBA" id="ARBA00022748"/>
    </source>
</evidence>
<evidence type="ECO:0000256" key="4">
    <source>
        <dbReference type="ARBA" id="ARBA00022989"/>
    </source>
</evidence>
<dbReference type="InterPro" id="IPR007816">
    <property type="entry name" value="ResB-like_domain"/>
</dbReference>
<sequence>MTDSTKALGLRATARWIWGQLTSMRTALVLLFLLAAAAIPGSLIPQTASSAIKVADFAAAHPTLDAVYRRLGLYHVYTSTVFSAIYLLLFISLIGCIIPRITAHLRALRRQPPRTPARLDRLPEHAERTIDATPADAERITAAARSWLRSRHYRVALDEDGSVRAERGIHRETGNLVFHVFLVVLLVAIGWNTLWGYKGSAVVVEGQGFSNNLTQFDDFHAGAMVNTDTLTPFSLVLKKFNVRFETGPVQRGAARQFAADVSLTRDGRTSEHTLEVNHPLTLGSTNVHLLGHGYAPVVKVTDGNGHVAFQGAVAFVPQDSNFSSTGVIKVPDARPDRLAFQGFFLPTASVGATGPVSIFPDTYNPQLFLNAWYGKPIPETGTPQNLYVLNTTGMTQVSEKGQKVSFALRPGQGYRLPGGQGRIEFTGYQRWTKIQVSHSPGLPLLFASVLISVAGLCVSLFTRPRRLWLRVRPDGDRLTIQVGGLDRADARAGLDEDVTDLLGVAGGATVSPIAAEEAS</sequence>
<evidence type="ECO:0000256" key="5">
    <source>
        <dbReference type="ARBA" id="ARBA00023136"/>
    </source>
</evidence>
<keyword evidence="2 6" id="KW-0812">Transmembrane</keyword>
<dbReference type="KEGG" id="aji:C0Z10_02180"/>